<dbReference type="EMBL" id="QTSX02006417">
    <property type="protein sequence ID" value="KAJ9054996.1"/>
    <property type="molecule type" value="Genomic_DNA"/>
</dbReference>
<keyword evidence="2" id="KW-1185">Reference proteome</keyword>
<comment type="caution">
    <text evidence="1">The sequence shown here is derived from an EMBL/GenBank/DDBJ whole genome shotgun (WGS) entry which is preliminary data.</text>
</comment>
<name>A0ACC2RYA8_9FUNG</name>
<gene>
    <name evidence="1" type="ORF">DSO57_1008882</name>
</gene>
<evidence type="ECO:0000313" key="2">
    <source>
        <dbReference type="Proteomes" id="UP001165960"/>
    </source>
</evidence>
<evidence type="ECO:0000313" key="1">
    <source>
        <dbReference type="EMBL" id="KAJ9054996.1"/>
    </source>
</evidence>
<protein>
    <submittedName>
        <fullName evidence="1">Uncharacterized protein</fullName>
    </submittedName>
</protein>
<accession>A0ACC2RYA8</accession>
<reference evidence="1" key="1">
    <citation type="submission" date="2022-04" db="EMBL/GenBank/DDBJ databases">
        <title>Genome of the entomopathogenic fungus Entomophthora muscae.</title>
        <authorList>
            <person name="Elya C."/>
            <person name="Lovett B.R."/>
            <person name="Lee E."/>
            <person name="Macias A.M."/>
            <person name="Hajek A.E."/>
            <person name="De Bivort B.L."/>
            <person name="Kasson M.T."/>
            <person name="De Fine Licht H.H."/>
            <person name="Stajich J.E."/>
        </authorList>
    </citation>
    <scope>NUCLEOTIDE SEQUENCE</scope>
    <source>
        <strain evidence="1">Berkeley</strain>
    </source>
</reference>
<sequence>MEPPPTLKPTISTPPTSDATGQISQFLRVPYLVLTGLIDSALPAAGPWAVTGKALSYMVKLGPIIWWAMPVPASTPPSPDGALQYSWYPESNPVLEQLPATSQPALSTANQALAPPAQHPKCRIITAQIIQEIVALNLQGLSWDQIATQLQFTRVTIIREFNNLMNKGNLIRTAKKPKKAPKSQITKVYPIMLDLLQRDLWGSWSPVPKVCPGS</sequence>
<dbReference type="Proteomes" id="UP001165960">
    <property type="component" value="Unassembled WGS sequence"/>
</dbReference>
<proteinExistence type="predicted"/>
<organism evidence="1 2">
    <name type="scientific">Entomophthora muscae</name>
    <dbReference type="NCBI Taxonomy" id="34485"/>
    <lineage>
        <taxon>Eukaryota</taxon>
        <taxon>Fungi</taxon>
        <taxon>Fungi incertae sedis</taxon>
        <taxon>Zoopagomycota</taxon>
        <taxon>Entomophthoromycotina</taxon>
        <taxon>Entomophthoromycetes</taxon>
        <taxon>Entomophthorales</taxon>
        <taxon>Entomophthoraceae</taxon>
        <taxon>Entomophthora</taxon>
    </lineage>
</organism>